<dbReference type="OrthoDB" id="38304at2759"/>
<dbReference type="PROSITE" id="PS51352">
    <property type="entry name" value="THIOREDOXIN_2"/>
    <property type="match status" value="1"/>
</dbReference>
<dbReference type="Pfam" id="PF00085">
    <property type="entry name" value="Thioredoxin"/>
    <property type="match status" value="1"/>
</dbReference>
<dbReference type="InterPro" id="IPR036249">
    <property type="entry name" value="Thioredoxin-like_sf"/>
</dbReference>
<dbReference type="Proteomes" id="UP000198406">
    <property type="component" value="Unassembled WGS sequence"/>
</dbReference>
<organism evidence="2 3">
    <name type="scientific">Fistulifera solaris</name>
    <name type="common">Oleaginous diatom</name>
    <dbReference type="NCBI Taxonomy" id="1519565"/>
    <lineage>
        <taxon>Eukaryota</taxon>
        <taxon>Sar</taxon>
        <taxon>Stramenopiles</taxon>
        <taxon>Ochrophyta</taxon>
        <taxon>Bacillariophyta</taxon>
        <taxon>Bacillariophyceae</taxon>
        <taxon>Bacillariophycidae</taxon>
        <taxon>Naviculales</taxon>
        <taxon>Naviculaceae</taxon>
        <taxon>Fistulifera</taxon>
    </lineage>
</organism>
<protein>
    <recommendedName>
        <fullName evidence="1">Thioredoxin domain-containing protein</fullName>
    </recommendedName>
</protein>
<accession>A0A1Z5KTN2</accession>
<sequence length="225" mass="25183">MVSIGVTPTTAFVATSPRAVFGVARTHPKTPLFDTEDEANEWYSPPMQSTPPTTIRPPVKTAPHESVITSALELEEFLQSEDDRLTIVKYHASWCKACARFNLRLDKIKSEHADVVNTVTGEILHPGDIRFASVEWGANEALCQAQGIEKLPTTRFYINGVLKKEITGGAKKFEQHKDAIQYYLQKQSKRQNIRENDLEKTLNTGSALMGQYLENKRLSDTASFA</sequence>
<name>A0A1Z5KTN2_FISSO</name>
<evidence type="ECO:0000313" key="3">
    <source>
        <dbReference type="Proteomes" id="UP000198406"/>
    </source>
</evidence>
<dbReference type="InterPro" id="IPR013766">
    <property type="entry name" value="Thioredoxin_domain"/>
</dbReference>
<gene>
    <name evidence="2" type="ORF">FisN_16Hh065</name>
</gene>
<comment type="caution">
    <text evidence="2">The sequence shown here is derived from an EMBL/GenBank/DDBJ whole genome shotgun (WGS) entry which is preliminary data.</text>
</comment>
<proteinExistence type="predicted"/>
<evidence type="ECO:0000259" key="1">
    <source>
        <dbReference type="PROSITE" id="PS51352"/>
    </source>
</evidence>
<keyword evidence="3" id="KW-1185">Reference proteome</keyword>
<dbReference type="SUPFAM" id="SSF52833">
    <property type="entry name" value="Thioredoxin-like"/>
    <property type="match status" value="1"/>
</dbReference>
<dbReference type="AlphaFoldDB" id="A0A1Z5KTN2"/>
<dbReference type="InParanoid" id="A0A1Z5KTN2"/>
<dbReference type="EMBL" id="BDSP01000289">
    <property type="protein sequence ID" value="GAX29492.1"/>
    <property type="molecule type" value="Genomic_DNA"/>
</dbReference>
<reference evidence="2 3" key="1">
    <citation type="journal article" date="2015" name="Plant Cell">
        <title>Oil accumulation by the oleaginous diatom Fistulifera solaris as revealed by the genome and transcriptome.</title>
        <authorList>
            <person name="Tanaka T."/>
            <person name="Maeda Y."/>
            <person name="Veluchamy A."/>
            <person name="Tanaka M."/>
            <person name="Abida H."/>
            <person name="Marechal E."/>
            <person name="Bowler C."/>
            <person name="Muto M."/>
            <person name="Sunaga Y."/>
            <person name="Tanaka M."/>
            <person name="Yoshino T."/>
            <person name="Taniguchi T."/>
            <person name="Fukuda Y."/>
            <person name="Nemoto M."/>
            <person name="Matsumoto M."/>
            <person name="Wong P.S."/>
            <person name="Aburatani S."/>
            <person name="Fujibuchi W."/>
        </authorList>
    </citation>
    <scope>NUCLEOTIDE SEQUENCE [LARGE SCALE GENOMIC DNA]</scope>
    <source>
        <strain evidence="2 3">JPCC DA0580</strain>
    </source>
</reference>
<dbReference type="Gene3D" id="3.40.30.10">
    <property type="entry name" value="Glutaredoxin"/>
    <property type="match status" value="1"/>
</dbReference>
<dbReference type="CDD" id="cd02947">
    <property type="entry name" value="TRX_family"/>
    <property type="match status" value="1"/>
</dbReference>
<feature type="domain" description="Thioredoxin" evidence="1">
    <location>
        <begin position="44"/>
        <end position="185"/>
    </location>
</feature>
<evidence type="ECO:0000313" key="2">
    <source>
        <dbReference type="EMBL" id="GAX29492.1"/>
    </source>
</evidence>